<dbReference type="GO" id="GO:0005737">
    <property type="term" value="C:cytoplasm"/>
    <property type="evidence" value="ECO:0007669"/>
    <property type="project" value="UniProtKB-SubCell"/>
</dbReference>
<keyword evidence="6" id="KW-0479">Metal-binding</keyword>
<evidence type="ECO:0000256" key="1">
    <source>
        <dbReference type="ARBA" id="ARBA00001966"/>
    </source>
</evidence>
<evidence type="ECO:0000256" key="5">
    <source>
        <dbReference type="ARBA" id="ARBA00022490"/>
    </source>
</evidence>
<keyword evidence="8" id="KW-0411">Iron-sulfur</keyword>
<keyword evidence="4" id="KW-0004">4Fe-4S</keyword>
<evidence type="ECO:0000256" key="2">
    <source>
        <dbReference type="ARBA" id="ARBA00004496"/>
    </source>
</evidence>
<evidence type="ECO:0000313" key="11">
    <source>
        <dbReference type="EMBL" id="VDO93847.1"/>
    </source>
</evidence>
<dbReference type="Proteomes" id="UP000270296">
    <property type="component" value="Unassembled WGS sequence"/>
</dbReference>
<reference evidence="13" key="1">
    <citation type="submission" date="2016-06" db="UniProtKB">
        <authorList>
            <consortium name="WormBaseParasite"/>
        </authorList>
    </citation>
    <scope>IDENTIFICATION</scope>
</reference>
<evidence type="ECO:0000259" key="10">
    <source>
        <dbReference type="Pfam" id="PF05093"/>
    </source>
</evidence>
<sequence>MLLSTGEKFWILDESSVFDDDLIDEDDLLTEDDYMKPEISIDLDAPLKNCGDVSKKRRPCKNCTCGLAEKFEKEAIDEQASNPKSSCGSCYLGDAFRCSTCPYRGLPPFKPGEIVKLSADQMEPDL</sequence>
<dbReference type="GO" id="GO:0046872">
    <property type="term" value="F:metal ion binding"/>
    <property type="evidence" value="ECO:0007669"/>
    <property type="project" value="UniProtKB-KW"/>
</dbReference>
<dbReference type="PANTHER" id="PTHR13273">
    <property type="entry name" value="ANAMORSIN"/>
    <property type="match status" value="1"/>
</dbReference>
<keyword evidence="9" id="KW-0496">Mitochondrion</keyword>
<dbReference type="GO" id="GO:0051539">
    <property type="term" value="F:4 iron, 4 sulfur cluster binding"/>
    <property type="evidence" value="ECO:0007669"/>
    <property type="project" value="UniProtKB-KW"/>
</dbReference>
<evidence type="ECO:0000256" key="9">
    <source>
        <dbReference type="ARBA" id="ARBA00023128"/>
    </source>
</evidence>
<evidence type="ECO:0000256" key="6">
    <source>
        <dbReference type="ARBA" id="ARBA00022723"/>
    </source>
</evidence>
<comment type="subcellular location">
    <subcellularLocation>
        <location evidence="2">Cytoplasm</location>
    </subcellularLocation>
</comment>
<proteinExistence type="inferred from homology"/>
<evidence type="ECO:0000256" key="4">
    <source>
        <dbReference type="ARBA" id="ARBA00022485"/>
    </source>
</evidence>
<evidence type="ECO:0000256" key="8">
    <source>
        <dbReference type="ARBA" id="ARBA00023014"/>
    </source>
</evidence>
<reference evidence="11 12" key="2">
    <citation type="submission" date="2018-11" db="EMBL/GenBank/DDBJ databases">
        <authorList>
            <consortium name="Pathogen Informatics"/>
        </authorList>
    </citation>
    <scope>NUCLEOTIDE SEQUENCE [LARGE SCALE GENOMIC DNA]</scope>
</reference>
<evidence type="ECO:0000313" key="13">
    <source>
        <dbReference type="WBParaSite" id="SBAD_0000134201-mRNA-1"/>
    </source>
</evidence>
<dbReference type="WBParaSite" id="SBAD_0000134201-mRNA-1">
    <property type="protein sequence ID" value="SBAD_0000134201-mRNA-1"/>
    <property type="gene ID" value="SBAD_0000134201"/>
</dbReference>
<comment type="cofactor">
    <cofactor evidence="1">
        <name>[4Fe-4S] cluster</name>
        <dbReference type="ChEBI" id="CHEBI:49883"/>
    </cofactor>
</comment>
<gene>
    <name evidence="11" type="ORF">SBAD_LOCUS1285</name>
</gene>
<keyword evidence="5" id="KW-0963">Cytoplasm</keyword>
<protein>
    <submittedName>
        <fullName evidence="13">Fe-S cluster assembly protein DRE2</fullName>
    </submittedName>
</protein>
<dbReference type="InterPro" id="IPR046408">
    <property type="entry name" value="CIAPIN1"/>
</dbReference>
<dbReference type="OrthoDB" id="311633at2759"/>
<dbReference type="AlphaFoldDB" id="A0A183ICE1"/>
<dbReference type="InterPro" id="IPR007785">
    <property type="entry name" value="Anamorsin"/>
</dbReference>
<dbReference type="GO" id="GO:0016226">
    <property type="term" value="P:iron-sulfur cluster assembly"/>
    <property type="evidence" value="ECO:0007669"/>
    <property type="project" value="InterPro"/>
</dbReference>
<evidence type="ECO:0000256" key="3">
    <source>
        <dbReference type="ARBA" id="ARBA00008169"/>
    </source>
</evidence>
<dbReference type="Pfam" id="PF05093">
    <property type="entry name" value="CIAPIN1"/>
    <property type="match status" value="1"/>
</dbReference>
<comment type="similarity">
    <text evidence="3">Belongs to the anamorsin family.</text>
</comment>
<dbReference type="PANTHER" id="PTHR13273:SF14">
    <property type="entry name" value="ANAMORSIN"/>
    <property type="match status" value="1"/>
</dbReference>
<feature type="domain" description="Anamorsin C-terminal" evidence="10">
    <location>
        <begin position="74"/>
        <end position="117"/>
    </location>
</feature>
<organism evidence="13">
    <name type="scientific">Soboliphyme baturini</name>
    <dbReference type="NCBI Taxonomy" id="241478"/>
    <lineage>
        <taxon>Eukaryota</taxon>
        <taxon>Metazoa</taxon>
        <taxon>Ecdysozoa</taxon>
        <taxon>Nematoda</taxon>
        <taxon>Enoplea</taxon>
        <taxon>Dorylaimia</taxon>
        <taxon>Dioctophymatida</taxon>
        <taxon>Dioctophymatoidea</taxon>
        <taxon>Soboliphymatidae</taxon>
        <taxon>Soboliphyme</taxon>
    </lineage>
</organism>
<keyword evidence="7" id="KW-0408">Iron</keyword>
<evidence type="ECO:0000256" key="7">
    <source>
        <dbReference type="ARBA" id="ARBA00023004"/>
    </source>
</evidence>
<accession>A0A183ICE1</accession>
<dbReference type="EMBL" id="UZAM01006774">
    <property type="protein sequence ID" value="VDO93847.1"/>
    <property type="molecule type" value="Genomic_DNA"/>
</dbReference>
<evidence type="ECO:0000313" key="12">
    <source>
        <dbReference type="Proteomes" id="UP000270296"/>
    </source>
</evidence>
<keyword evidence="12" id="KW-1185">Reference proteome</keyword>
<name>A0A183ICE1_9BILA</name>